<dbReference type="EMBL" id="CM000618">
    <property type="protein sequence ID" value="EEC45862.1"/>
    <property type="molecule type" value="Genomic_DNA"/>
</dbReference>
<name>B7G6H5_PHATC</name>
<dbReference type="eggNOG" id="ENOG502QR10">
    <property type="taxonomic scope" value="Eukaryota"/>
</dbReference>
<keyword evidence="1" id="KW-0802">TPR repeat</keyword>
<protein>
    <recommendedName>
        <fullName evidence="5">Tetratricopeptide repeat protein</fullName>
    </recommendedName>
</protein>
<feature type="chain" id="PRO_5002853034" description="Tetratricopeptide repeat protein" evidence="2">
    <location>
        <begin position="22"/>
        <end position="248"/>
    </location>
</feature>
<evidence type="ECO:0000256" key="2">
    <source>
        <dbReference type="SAM" id="SignalP"/>
    </source>
</evidence>
<dbReference type="KEGG" id="pti:PHATRDRAFT_38662"/>
<dbReference type="PANTHER" id="PTHR47908:SF2">
    <property type="entry name" value="TETRATRICOPEPTIDE REPEAT (TPR)-LIKE SUPERFAMILY PROTEIN"/>
    <property type="match status" value="1"/>
</dbReference>
<dbReference type="InterPro" id="IPR019734">
    <property type="entry name" value="TPR_rpt"/>
</dbReference>
<dbReference type="Proteomes" id="UP000000759">
    <property type="component" value="Chromosome 16"/>
</dbReference>
<organism evidence="3 4">
    <name type="scientific">Phaeodactylum tricornutum (strain CCAP 1055/1)</name>
    <dbReference type="NCBI Taxonomy" id="556484"/>
    <lineage>
        <taxon>Eukaryota</taxon>
        <taxon>Sar</taxon>
        <taxon>Stramenopiles</taxon>
        <taxon>Ochrophyta</taxon>
        <taxon>Bacillariophyta</taxon>
        <taxon>Bacillariophyceae</taxon>
        <taxon>Bacillariophycidae</taxon>
        <taxon>Naviculales</taxon>
        <taxon>Phaeodactylaceae</taxon>
        <taxon>Phaeodactylum</taxon>
    </lineage>
</organism>
<proteinExistence type="predicted"/>
<dbReference type="Gene3D" id="1.25.40.10">
    <property type="entry name" value="Tetratricopeptide repeat domain"/>
    <property type="match status" value="1"/>
</dbReference>
<accession>B7G6H5</accession>
<dbReference type="PaxDb" id="2850-Phatr38662"/>
<dbReference type="InterPro" id="IPR011990">
    <property type="entry name" value="TPR-like_helical_dom_sf"/>
</dbReference>
<dbReference type="GeneID" id="7203357"/>
<evidence type="ECO:0000313" key="3">
    <source>
        <dbReference type="EMBL" id="EEC45862.1"/>
    </source>
</evidence>
<dbReference type="PANTHER" id="PTHR47908">
    <property type="match status" value="1"/>
</dbReference>
<evidence type="ECO:0000313" key="4">
    <source>
        <dbReference type="Proteomes" id="UP000000759"/>
    </source>
</evidence>
<keyword evidence="2" id="KW-0732">Signal</keyword>
<keyword evidence="4" id="KW-1185">Reference proteome</keyword>
<gene>
    <name evidence="3" type="ORF">PHATRDRAFT_38662</name>
</gene>
<dbReference type="OMA" id="EETVWRY"/>
<dbReference type="AlphaFoldDB" id="B7G6H5"/>
<dbReference type="PROSITE" id="PS50005">
    <property type="entry name" value="TPR"/>
    <property type="match status" value="1"/>
</dbReference>
<dbReference type="HOGENOM" id="CLU_081427_1_1_1"/>
<evidence type="ECO:0000256" key="1">
    <source>
        <dbReference type="PROSITE-ProRule" id="PRU00339"/>
    </source>
</evidence>
<dbReference type="GO" id="GO:0009507">
    <property type="term" value="C:chloroplast"/>
    <property type="evidence" value="ECO:0007669"/>
    <property type="project" value="TreeGrafter"/>
</dbReference>
<dbReference type="SUPFAM" id="SSF48452">
    <property type="entry name" value="TPR-like"/>
    <property type="match status" value="1"/>
</dbReference>
<evidence type="ECO:0008006" key="5">
    <source>
        <dbReference type="Google" id="ProtNLM"/>
    </source>
</evidence>
<dbReference type="RefSeq" id="XP_002182575.1">
    <property type="nucleotide sequence ID" value="XM_002182539.1"/>
</dbReference>
<dbReference type="OrthoDB" id="2017782at2759"/>
<reference evidence="3 4" key="1">
    <citation type="journal article" date="2008" name="Nature">
        <title>The Phaeodactylum genome reveals the evolutionary history of diatom genomes.</title>
        <authorList>
            <person name="Bowler C."/>
            <person name="Allen A.E."/>
            <person name="Badger J.H."/>
            <person name="Grimwood J."/>
            <person name="Jabbari K."/>
            <person name="Kuo A."/>
            <person name="Maheswari U."/>
            <person name="Martens C."/>
            <person name="Maumus F."/>
            <person name="Otillar R.P."/>
            <person name="Rayko E."/>
            <person name="Salamov A."/>
            <person name="Vandepoele K."/>
            <person name="Beszteri B."/>
            <person name="Gruber A."/>
            <person name="Heijde M."/>
            <person name="Katinka M."/>
            <person name="Mock T."/>
            <person name="Valentin K."/>
            <person name="Verret F."/>
            <person name="Berges J.A."/>
            <person name="Brownlee C."/>
            <person name="Cadoret J.P."/>
            <person name="Chiovitti A."/>
            <person name="Choi C.J."/>
            <person name="Coesel S."/>
            <person name="De Martino A."/>
            <person name="Detter J.C."/>
            <person name="Durkin C."/>
            <person name="Falciatore A."/>
            <person name="Fournet J."/>
            <person name="Haruta M."/>
            <person name="Huysman M.J."/>
            <person name="Jenkins B.D."/>
            <person name="Jiroutova K."/>
            <person name="Jorgensen R.E."/>
            <person name="Joubert Y."/>
            <person name="Kaplan A."/>
            <person name="Kroger N."/>
            <person name="Kroth P.G."/>
            <person name="La Roche J."/>
            <person name="Lindquist E."/>
            <person name="Lommer M."/>
            <person name="Martin-Jezequel V."/>
            <person name="Lopez P.J."/>
            <person name="Lucas S."/>
            <person name="Mangogna M."/>
            <person name="McGinnis K."/>
            <person name="Medlin L.K."/>
            <person name="Montsant A."/>
            <person name="Oudot-Le Secq M.P."/>
            <person name="Napoli C."/>
            <person name="Obornik M."/>
            <person name="Parker M.S."/>
            <person name="Petit J.L."/>
            <person name="Porcel B.M."/>
            <person name="Poulsen N."/>
            <person name="Robison M."/>
            <person name="Rychlewski L."/>
            <person name="Rynearson T.A."/>
            <person name="Schmutz J."/>
            <person name="Shapiro H."/>
            <person name="Siaut M."/>
            <person name="Stanley M."/>
            <person name="Sussman M.R."/>
            <person name="Taylor A.R."/>
            <person name="Vardi A."/>
            <person name="von Dassow P."/>
            <person name="Vyverman W."/>
            <person name="Willis A."/>
            <person name="Wyrwicz L.S."/>
            <person name="Rokhsar D.S."/>
            <person name="Weissenbach J."/>
            <person name="Armbrust E.V."/>
            <person name="Green B.R."/>
            <person name="Van de Peer Y."/>
            <person name="Grigoriev I.V."/>
        </authorList>
    </citation>
    <scope>NUCLEOTIDE SEQUENCE [LARGE SCALE GENOMIC DNA]</scope>
    <source>
        <strain evidence="3 4">CCAP 1055/1</strain>
    </source>
</reference>
<feature type="signal peptide" evidence="2">
    <location>
        <begin position="1"/>
        <end position="21"/>
    </location>
</feature>
<sequence>MQWNLVVLTLCCGMQWLPSQAFVIVRSGSRRLSADTPARRSTLLGMVSAERRYEARQLVSDGMEMFRKGEVSKSIDLFDRADALQPDGSLHPFLWQRGLSLYYADRFAEASDQFRSDVKVNPNDVEEIVWDIAAQLRQRPDEFPPSTMMSLPAGNRDRRRIMPTVYRLFRGEGTEHQLAMAGHGNGASVADEFYALFYLGLFCEVRKETVKASEYMQQATRTEYATGIGRGDYMTSCARVHCKLRGWV</sequence>
<feature type="repeat" description="TPR" evidence="1">
    <location>
        <begin position="55"/>
        <end position="88"/>
    </location>
</feature>
<dbReference type="InParanoid" id="B7G6H5"/>
<reference evidence="4" key="2">
    <citation type="submission" date="2008-08" db="EMBL/GenBank/DDBJ databases">
        <authorList>
            <consortium name="Diatom Consortium"/>
            <person name="Grigoriev I."/>
            <person name="Grimwood J."/>
            <person name="Kuo A."/>
            <person name="Otillar R.P."/>
            <person name="Salamov A."/>
            <person name="Detter J.C."/>
            <person name="Lindquist E."/>
            <person name="Shapiro H."/>
            <person name="Lucas S."/>
            <person name="Glavina del Rio T."/>
            <person name="Pitluck S."/>
            <person name="Rokhsar D."/>
            <person name="Bowler C."/>
        </authorList>
    </citation>
    <scope>GENOME REANNOTATION</scope>
    <source>
        <strain evidence="4">CCAP 1055/1</strain>
    </source>
</reference>